<dbReference type="EMBL" id="JADILY010000165">
    <property type="protein sequence ID" value="MBO8482439.1"/>
    <property type="molecule type" value="Genomic_DNA"/>
</dbReference>
<keyword evidence="10 11" id="KW-0119">Carbohydrate metabolism</keyword>
<evidence type="ECO:0000256" key="3">
    <source>
        <dbReference type="ARBA" id="ARBA00001941"/>
    </source>
</evidence>
<feature type="active site" description="Proton donor" evidence="10 12">
    <location>
        <position position="182"/>
    </location>
</feature>
<gene>
    <name evidence="10 15" type="primary">rpe</name>
    <name evidence="15" type="ORF">IAC87_07860</name>
</gene>
<evidence type="ECO:0000256" key="4">
    <source>
        <dbReference type="ARBA" id="ARBA00001947"/>
    </source>
</evidence>
<evidence type="ECO:0000256" key="10">
    <source>
        <dbReference type="HAMAP-Rule" id="MF_02227"/>
    </source>
</evidence>
<sequence length="225" mass="24752">MIPLIPRLMRLLAPSILSGDFARLADDIGYVNGSVADWFHIDVMDGIFVPNISFGFPVMEAIAKYARKPLDTHLMIVRPENYFERCAKIGTEWLSFHYEATHKPLEALRSIRSLGMKAGVVIKPATRPEILEPLLEEADYVLVMSVEPGFGGQKFMPDSLPKVRLLRKMIDDKGLDTLIQVDGGISSSNADEVFAAGADCVVAGSAVFKAADRDRECRAIKGLSV</sequence>
<dbReference type="EC" id="5.1.3.1" evidence="7 10"/>
<dbReference type="InterPro" id="IPR000056">
    <property type="entry name" value="Ribul_P_3_epim-like"/>
</dbReference>
<comment type="cofactor">
    <cofactor evidence="10 13">
        <name>a divalent metal cation</name>
        <dbReference type="ChEBI" id="CHEBI:60240"/>
    </cofactor>
    <text evidence="10 13">Binds 1 divalent metal cation per subunit.</text>
</comment>
<feature type="binding site" evidence="10 13">
    <location>
        <position position="182"/>
    </location>
    <ligand>
        <name>a divalent metal cation</name>
        <dbReference type="ChEBI" id="CHEBI:60240"/>
    </ligand>
</feature>
<reference evidence="15" key="1">
    <citation type="submission" date="2020-10" db="EMBL/GenBank/DDBJ databases">
        <authorList>
            <person name="Gilroy R."/>
        </authorList>
    </citation>
    <scope>NUCLEOTIDE SEQUENCE</scope>
    <source>
        <strain evidence="15">B3-2255</strain>
    </source>
</reference>
<dbReference type="PIRSF" id="PIRSF001461">
    <property type="entry name" value="RPE"/>
    <property type="match status" value="1"/>
</dbReference>
<dbReference type="HAMAP" id="MF_02227">
    <property type="entry name" value="RPE"/>
    <property type="match status" value="1"/>
</dbReference>
<proteinExistence type="inferred from homology"/>
<protein>
    <recommendedName>
        <fullName evidence="7 10">Ribulose-phosphate 3-epimerase</fullName>
        <ecNumber evidence="7 10">5.1.3.1</ecNumber>
    </recommendedName>
</protein>
<feature type="binding site" evidence="10 13">
    <location>
        <position position="42"/>
    </location>
    <ligand>
        <name>a divalent metal cation</name>
        <dbReference type="ChEBI" id="CHEBI:60240"/>
    </ligand>
</feature>
<dbReference type="GO" id="GO:0006098">
    <property type="term" value="P:pentose-phosphate shunt"/>
    <property type="evidence" value="ECO:0007669"/>
    <property type="project" value="UniProtKB-UniRule"/>
</dbReference>
<dbReference type="InterPro" id="IPR026019">
    <property type="entry name" value="Ribul_P_3_epim"/>
</dbReference>
<keyword evidence="9 10" id="KW-0413">Isomerase</keyword>
<evidence type="ECO:0000256" key="2">
    <source>
        <dbReference type="ARBA" id="ARBA00001936"/>
    </source>
</evidence>
<comment type="cofactor">
    <cofactor evidence="4">
        <name>Zn(2+)</name>
        <dbReference type="ChEBI" id="CHEBI:29105"/>
    </cofactor>
</comment>
<evidence type="ECO:0000256" key="9">
    <source>
        <dbReference type="ARBA" id="ARBA00023235"/>
    </source>
</evidence>
<comment type="cofactor">
    <cofactor evidence="5">
        <name>Fe(2+)</name>
        <dbReference type="ChEBI" id="CHEBI:29033"/>
    </cofactor>
</comment>
<evidence type="ECO:0000256" key="13">
    <source>
        <dbReference type="PIRSR" id="PIRSR001461-2"/>
    </source>
</evidence>
<keyword evidence="13" id="KW-0464">Manganese</keyword>
<reference evidence="15" key="2">
    <citation type="journal article" date="2021" name="PeerJ">
        <title>Extensive microbial diversity within the chicken gut microbiome revealed by metagenomics and culture.</title>
        <authorList>
            <person name="Gilroy R."/>
            <person name="Ravi A."/>
            <person name="Getino M."/>
            <person name="Pursley I."/>
            <person name="Horton D.L."/>
            <person name="Alikhan N.F."/>
            <person name="Baker D."/>
            <person name="Gharbi K."/>
            <person name="Hall N."/>
            <person name="Watson M."/>
            <person name="Adriaenssens E.M."/>
            <person name="Foster-Nyarko E."/>
            <person name="Jarju S."/>
            <person name="Secka A."/>
            <person name="Antonio M."/>
            <person name="Oren A."/>
            <person name="Chaudhuri R.R."/>
            <person name="La Ragione R."/>
            <person name="Hildebrand F."/>
            <person name="Pallen M.J."/>
        </authorList>
    </citation>
    <scope>NUCLEOTIDE SEQUENCE</scope>
    <source>
        <strain evidence="15">B3-2255</strain>
    </source>
</reference>
<accession>A0A9D9J258</accession>
<feature type="binding site" evidence="10 14">
    <location>
        <begin position="149"/>
        <end position="152"/>
    </location>
    <ligand>
        <name>substrate</name>
    </ligand>
</feature>
<dbReference type="Proteomes" id="UP000823772">
    <property type="component" value="Unassembled WGS sequence"/>
</dbReference>
<feature type="binding site" evidence="10 14">
    <location>
        <position position="73"/>
    </location>
    <ligand>
        <name>substrate</name>
    </ligand>
</feature>
<feature type="binding site" evidence="10 13">
    <location>
        <position position="73"/>
    </location>
    <ligand>
        <name>a divalent metal cation</name>
        <dbReference type="ChEBI" id="CHEBI:60240"/>
    </ligand>
</feature>
<evidence type="ECO:0000256" key="1">
    <source>
        <dbReference type="ARBA" id="ARBA00001782"/>
    </source>
</evidence>
<dbReference type="InterPro" id="IPR013785">
    <property type="entry name" value="Aldolase_TIM"/>
</dbReference>
<comment type="caution">
    <text evidence="15">The sequence shown here is derived from an EMBL/GenBank/DDBJ whole genome shotgun (WGS) entry which is preliminary data.</text>
</comment>
<evidence type="ECO:0000256" key="6">
    <source>
        <dbReference type="ARBA" id="ARBA00009541"/>
    </source>
</evidence>
<keyword evidence="13" id="KW-0170">Cobalt</keyword>
<feature type="binding site" evidence="10 14">
    <location>
        <begin position="204"/>
        <end position="205"/>
    </location>
    <ligand>
        <name>substrate</name>
    </ligand>
</feature>
<evidence type="ECO:0000256" key="11">
    <source>
        <dbReference type="PIRNR" id="PIRNR001461"/>
    </source>
</evidence>
<dbReference type="Gene3D" id="3.20.20.70">
    <property type="entry name" value="Aldolase class I"/>
    <property type="match status" value="1"/>
</dbReference>
<dbReference type="CDD" id="cd00429">
    <property type="entry name" value="RPE"/>
    <property type="match status" value="1"/>
</dbReference>
<dbReference type="AlphaFoldDB" id="A0A9D9J258"/>
<dbReference type="FunFam" id="3.20.20.70:FF:000004">
    <property type="entry name" value="Ribulose-phosphate 3-epimerase"/>
    <property type="match status" value="1"/>
</dbReference>
<dbReference type="PANTHER" id="PTHR11749">
    <property type="entry name" value="RIBULOSE-5-PHOSPHATE-3-EPIMERASE"/>
    <property type="match status" value="1"/>
</dbReference>
<feature type="binding site" evidence="10 13">
    <location>
        <position position="40"/>
    </location>
    <ligand>
        <name>a divalent metal cation</name>
        <dbReference type="ChEBI" id="CHEBI:60240"/>
    </ligand>
</feature>
<dbReference type="PROSITE" id="PS01086">
    <property type="entry name" value="RIBUL_P_3_EPIMER_2"/>
    <property type="match status" value="1"/>
</dbReference>
<dbReference type="Pfam" id="PF00834">
    <property type="entry name" value="Ribul_P_3_epim"/>
    <property type="match status" value="1"/>
</dbReference>
<dbReference type="GO" id="GO:0019323">
    <property type="term" value="P:pentose catabolic process"/>
    <property type="evidence" value="ECO:0007669"/>
    <property type="project" value="UniProtKB-UniRule"/>
</dbReference>
<evidence type="ECO:0000256" key="12">
    <source>
        <dbReference type="PIRSR" id="PIRSR001461-1"/>
    </source>
</evidence>
<feature type="binding site" evidence="10">
    <location>
        <begin position="182"/>
        <end position="184"/>
    </location>
    <ligand>
        <name>substrate</name>
    </ligand>
</feature>
<dbReference type="SUPFAM" id="SSF51366">
    <property type="entry name" value="Ribulose-phoshate binding barrel"/>
    <property type="match status" value="1"/>
</dbReference>
<dbReference type="GO" id="GO:0046872">
    <property type="term" value="F:metal ion binding"/>
    <property type="evidence" value="ECO:0007669"/>
    <property type="project" value="UniProtKB-UniRule"/>
</dbReference>
<comment type="function">
    <text evidence="10">Catalyzes the reversible epimerization of D-ribulose 5-phosphate to D-xylulose 5-phosphate.</text>
</comment>
<evidence type="ECO:0000313" key="15">
    <source>
        <dbReference type="EMBL" id="MBO8482439.1"/>
    </source>
</evidence>
<feature type="binding site" evidence="10 14">
    <location>
        <position position="15"/>
    </location>
    <ligand>
        <name>substrate</name>
    </ligand>
</feature>
<dbReference type="NCBIfam" id="NF004076">
    <property type="entry name" value="PRK05581.1-4"/>
    <property type="match status" value="1"/>
</dbReference>
<organism evidence="15 16">
    <name type="scientific">Candidatus Merdivivens faecigallinarum</name>
    <dbReference type="NCBI Taxonomy" id="2840871"/>
    <lineage>
        <taxon>Bacteria</taxon>
        <taxon>Pseudomonadati</taxon>
        <taxon>Bacteroidota</taxon>
        <taxon>Bacteroidia</taxon>
        <taxon>Bacteroidales</taxon>
        <taxon>Muribaculaceae</taxon>
        <taxon>Muribaculaceae incertae sedis</taxon>
        <taxon>Candidatus Merdivivens</taxon>
    </lineage>
</organism>
<evidence type="ECO:0000256" key="8">
    <source>
        <dbReference type="ARBA" id="ARBA00022723"/>
    </source>
</evidence>
<dbReference type="GO" id="GO:0005737">
    <property type="term" value="C:cytoplasm"/>
    <property type="evidence" value="ECO:0007669"/>
    <property type="project" value="UniProtKB-ARBA"/>
</dbReference>
<comment type="cofactor">
    <cofactor evidence="2">
        <name>Mn(2+)</name>
        <dbReference type="ChEBI" id="CHEBI:29035"/>
    </cofactor>
</comment>
<dbReference type="InterPro" id="IPR011060">
    <property type="entry name" value="RibuloseP-bd_barrel"/>
</dbReference>
<keyword evidence="8 10" id="KW-0479">Metal-binding</keyword>
<evidence type="ECO:0000256" key="14">
    <source>
        <dbReference type="PIRSR" id="PIRSR001461-3"/>
    </source>
</evidence>
<feature type="active site" description="Proton acceptor" evidence="10 12">
    <location>
        <position position="42"/>
    </location>
</feature>
<evidence type="ECO:0000256" key="5">
    <source>
        <dbReference type="ARBA" id="ARBA00001954"/>
    </source>
</evidence>
<feature type="binding site" evidence="14">
    <location>
        <position position="184"/>
    </location>
    <ligand>
        <name>substrate</name>
    </ligand>
</feature>
<name>A0A9D9J258_9BACT</name>
<comment type="catalytic activity">
    <reaction evidence="1 10 11">
        <text>D-ribulose 5-phosphate = D-xylulose 5-phosphate</text>
        <dbReference type="Rhea" id="RHEA:13677"/>
        <dbReference type="ChEBI" id="CHEBI:57737"/>
        <dbReference type="ChEBI" id="CHEBI:58121"/>
        <dbReference type="EC" id="5.1.3.1"/>
    </reaction>
</comment>
<dbReference type="GO" id="GO:0004750">
    <property type="term" value="F:D-ribulose-phosphate 3-epimerase activity"/>
    <property type="evidence" value="ECO:0007669"/>
    <property type="project" value="UniProtKB-UniRule"/>
</dbReference>
<dbReference type="PROSITE" id="PS01085">
    <property type="entry name" value="RIBUL_P_3_EPIMER_1"/>
    <property type="match status" value="1"/>
</dbReference>
<evidence type="ECO:0000313" key="16">
    <source>
        <dbReference type="Proteomes" id="UP000823772"/>
    </source>
</evidence>
<comment type="cofactor">
    <cofactor evidence="3">
        <name>Co(2+)</name>
        <dbReference type="ChEBI" id="CHEBI:48828"/>
    </cofactor>
</comment>
<dbReference type="NCBIfam" id="TIGR01163">
    <property type="entry name" value="rpe"/>
    <property type="match status" value="1"/>
</dbReference>
<evidence type="ECO:0000256" key="7">
    <source>
        <dbReference type="ARBA" id="ARBA00013188"/>
    </source>
</evidence>
<comment type="similarity">
    <text evidence="6 10 11">Belongs to the ribulose-phosphate 3-epimerase family.</text>
</comment>
<comment type="pathway">
    <text evidence="10">Carbohydrate degradation.</text>
</comment>
<keyword evidence="13" id="KW-0862">Zinc</keyword>